<proteinExistence type="predicted"/>
<organism evidence="1 2">
    <name type="scientific">Oculimacula yallundae</name>
    <dbReference type="NCBI Taxonomy" id="86028"/>
    <lineage>
        <taxon>Eukaryota</taxon>
        <taxon>Fungi</taxon>
        <taxon>Dikarya</taxon>
        <taxon>Ascomycota</taxon>
        <taxon>Pezizomycotina</taxon>
        <taxon>Leotiomycetes</taxon>
        <taxon>Helotiales</taxon>
        <taxon>Ploettnerulaceae</taxon>
        <taxon>Oculimacula</taxon>
    </lineage>
</organism>
<dbReference type="Proteomes" id="UP001595075">
    <property type="component" value="Unassembled WGS sequence"/>
</dbReference>
<sequence>MYFQGTSTLTQTPPQAQIQTTCFEQPHLTLHSSSLNIGTITPPRPTIIRRLGDDKGRPLQIQDFKKKAASPLPLATDRISAFDLPTRTHLSRTQSLPSNLLENPKSHVGPFLFRSCTGPNLAHAQYSSNPTLTGHAAATPFDLVCLRPGTFNLTMHECRTCDAIFEYLDAVRATLTTLL</sequence>
<gene>
    <name evidence="1" type="ORF">VTL71DRAFT_1518</name>
</gene>
<accession>A0ABR4CB22</accession>
<keyword evidence="2" id="KW-1185">Reference proteome</keyword>
<comment type="caution">
    <text evidence="1">The sequence shown here is derived from an EMBL/GenBank/DDBJ whole genome shotgun (WGS) entry which is preliminary data.</text>
</comment>
<dbReference type="EMBL" id="JAZHXI010000010">
    <property type="protein sequence ID" value="KAL2067094.1"/>
    <property type="molecule type" value="Genomic_DNA"/>
</dbReference>
<name>A0ABR4CB22_9HELO</name>
<protein>
    <submittedName>
        <fullName evidence="1">Uncharacterized protein</fullName>
    </submittedName>
</protein>
<evidence type="ECO:0000313" key="2">
    <source>
        <dbReference type="Proteomes" id="UP001595075"/>
    </source>
</evidence>
<reference evidence="1 2" key="1">
    <citation type="journal article" date="2024" name="Commun. Biol.">
        <title>Comparative genomic analysis of thermophilic fungi reveals convergent evolutionary adaptations and gene losses.</title>
        <authorList>
            <person name="Steindorff A.S."/>
            <person name="Aguilar-Pontes M.V."/>
            <person name="Robinson A.J."/>
            <person name="Andreopoulos B."/>
            <person name="LaButti K."/>
            <person name="Kuo A."/>
            <person name="Mondo S."/>
            <person name="Riley R."/>
            <person name="Otillar R."/>
            <person name="Haridas S."/>
            <person name="Lipzen A."/>
            <person name="Grimwood J."/>
            <person name="Schmutz J."/>
            <person name="Clum A."/>
            <person name="Reid I.D."/>
            <person name="Moisan M.C."/>
            <person name="Butler G."/>
            <person name="Nguyen T.T.M."/>
            <person name="Dewar K."/>
            <person name="Conant G."/>
            <person name="Drula E."/>
            <person name="Henrissat B."/>
            <person name="Hansel C."/>
            <person name="Singer S."/>
            <person name="Hutchinson M.I."/>
            <person name="de Vries R.P."/>
            <person name="Natvig D.O."/>
            <person name="Powell A.J."/>
            <person name="Tsang A."/>
            <person name="Grigoriev I.V."/>
        </authorList>
    </citation>
    <scope>NUCLEOTIDE SEQUENCE [LARGE SCALE GENOMIC DNA]</scope>
    <source>
        <strain evidence="1 2">CBS 494.80</strain>
    </source>
</reference>
<evidence type="ECO:0000313" key="1">
    <source>
        <dbReference type="EMBL" id="KAL2067094.1"/>
    </source>
</evidence>